<evidence type="ECO:0000256" key="1">
    <source>
        <dbReference type="ARBA" id="ARBA00022553"/>
    </source>
</evidence>
<evidence type="ECO:0000256" key="11">
    <source>
        <dbReference type="PROSITE-ProRule" id="PRU10141"/>
    </source>
</evidence>
<evidence type="ECO:0000256" key="9">
    <source>
        <dbReference type="ARBA" id="ARBA00051245"/>
    </source>
</evidence>
<evidence type="ECO:0000256" key="6">
    <source>
        <dbReference type="ARBA" id="ARBA00022840"/>
    </source>
</evidence>
<comment type="similarity">
    <text evidence="12">Belongs to the protein kinase superfamily. Tyr protein kinase family.</text>
</comment>
<dbReference type="InterPro" id="IPR017441">
    <property type="entry name" value="Protein_kinase_ATP_BS"/>
</dbReference>
<dbReference type="Gene3D" id="3.30.200.20">
    <property type="entry name" value="Phosphorylase Kinase, domain 1"/>
    <property type="match status" value="1"/>
</dbReference>
<evidence type="ECO:0000256" key="5">
    <source>
        <dbReference type="ARBA" id="ARBA00022777"/>
    </source>
</evidence>
<dbReference type="InterPro" id="IPR000719">
    <property type="entry name" value="Prot_kinase_dom"/>
</dbReference>
<feature type="domain" description="Protein kinase" evidence="14">
    <location>
        <begin position="470"/>
        <end position="723"/>
    </location>
</feature>
<evidence type="ECO:0000256" key="12">
    <source>
        <dbReference type="RuleBase" id="RU362096"/>
    </source>
</evidence>
<dbReference type="Gene3D" id="3.30.505.10">
    <property type="entry name" value="SH2 domain"/>
    <property type="match status" value="1"/>
</dbReference>
<dbReference type="InterPro" id="IPR001245">
    <property type="entry name" value="Ser-Thr/Tyr_kinase_cat_dom"/>
</dbReference>
<dbReference type="Pfam" id="PF21990">
    <property type="entry name" value="SH2_1"/>
    <property type="match status" value="1"/>
</dbReference>
<dbReference type="Gene3D" id="1.10.510.10">
    <property type="entry name" value="Transferase(Phosphotransferase) domain 1"/>
    <property type="match status" value="2"/>
</dbReference>
<dbReference type="PROSITE" id="PS00109">
    <property type="entry name" value="PROTEIN_KINASE_TYR"/>
    <property type="match status" value="1"/>
</dbReference>
<dbReference type="InterPro" id="IPR036860">
    <property type="entry name" value="SH2_dom_sf"/>
</dbReference>
<accession>A0ABN7AIJ1</accession>
<dbReference type="InterPro" id="IPR020635">
    <property type="entry name" value="Tyr_kinase_cat_dom"/>
</dbReference>
<keyword evidence="1" id="KW-0597">Phosphoprotein</keyword>
<dbReference type="PRINTS" id="PR00109">
    <property type="entry name" value="TYRKINASE"/>
</dbReference>
<dbReference type="InterPro" id="IPR019749">
    <property type="entry name" value="Band_41_domain"/>
</dbReference>
<dbReference type="SMART" id="SM00252">
    <property type="entry name" value="SH2"/>
    <property type="match status" value="1"/>
</dbReference>
<proteinExistence type="inferred from homology"/>
<evidence type="ECO:0000313" key="17">
    <source>
        <dbReference type="Proteomes" id="UP001307889"/>
    </source>
</evidence>
<keyword evidence="5 12" id="KW-0418">Kinase</keyword>
<dbReference type="PROSITE" id="PS50001">
    <property type="entry name" value="SH2"/>
    <property type="match status" value="1"/>
</dbReference>
<evidence type="ECO:0000256" key="2">
    <source>
        <dbReference type="ARBA" id="ARBA00022679"/>
    </source>
</evidence>
<dbReference type="InterPro" id="IPR000299">
    <property type="entry name" value="FERM_domain"/>
</dbReference>
<dbReference type="CDD" id="cd14473">
    <property type="entry name" value="FERM_B-lobe"/>
    <property type="match status" value="1"/>
</dbReference>
<dbReference type="SMART" id="SM00295">
    <property type="entry name" value="B41"/>
    <property type="match status" value="1"/>
</dbReference>
<dbReference type="InterPro" id="IPR011009">
    <property type="entry name" value="Kinase-like_dom_sf"/>
</dbReference>
<dbReference type="InterPro" id="IPR051286">
    <property type="entry name" value="JAK"/>
</dbReference>
<evidence type="ECO:0000259" key="13">
    <source>
        <dbReference type="PROSITE" id="PS50001"/>
    </source>
</evidence>
<dbReference type="PROSITE" id="PS50011">
    <property type="entry name" value="PROTEIN_KINASE_DOM"/>
    <property type="match status" value="2"/>
</dbReference>
<keyword evidence="8 12" id="KW-0829">Tyrosine-protein kinase</keyword>
<evidence type="ECO:0000313" key="16">
    <source>
        <dbReference type="EMBL" id="BES91097.1"/>
    </source>
</evidence>
<gene>
    <name evidence="16" type="ORF">NTJ_03905</name>
</gene>
<evidence type="ECO:0000256" key="8">
    <source>
        <dbReference type="ARBA" id="ARBA00023137"/>
    </source>
</evidence>
<dbReference type="PANTHER" id="PTHR45807:SF7">
    <property type="entry name" value="TYROSINE-PROTEIN KINASE HOPSCOTCH"/>
    <property type="match status" value="1"/>
</dbReference>
<dbReference type="PRINTS" id="PR01823">
    <property type="entry name" value="JANUSKINASE"/>
</dbReference>
<name>A0ABN7AIJ1_9HEMI</name>
<dbReference type="GO" id="GO:0016301">
    <property type="term" value="F:kinase activity"/>
    <property type="evidence" value="ECO:0007669"/>
    <property type="project" value="UniProtKB-KW"/>
</dbReference>
<keyword evidence="7 10" id="KW-0727">SH2 domain</keyword>
<dbReference type="Pfam" id="PF07714">
    <property type="entry name" value="PK_Tyr_Ser-Thr"/>
    <property type="match status" value="2"/>
</dbReference>
<dbReference type="EMBL" id="AP028910">
    <property type="protein sequence ID" value="BES91097.1"/>
    <property type="molecule type" value="Genomic_DNA"/>
</dbReference>
<evidence type="ECO:0000256" key="3">
    <source>
        <dbReference type="ARBA" id="ARBA00022737"/>
    </source>
</evidence>
<reference evidence="16 17" key="1">
    <citation type="submission" date="2023-09" db="EMBL/GenBank/DDBJ databases">
        <title>Nesidiocoris tenuis whole genome shotgun sequence.</title>
        <authorList>
            <person name="Shibata T."/>
            <person name="Shimoda M."/>
            <person name="Kobayashi T."/>
            <person name="Uehara T."/>
        </authorList>
    </citation>
    <scope>NUCLEOTIDE SEQUENCE [LARGE SCALE GENOMIC DNA]</scope>
    <source>
        <strain evidence="16 17">Japan</strain>
    </source>
</reference>
<evidence type="ECO:0000259" key="15">
    <source>
        <dbReference type="PROSITE" id="PS50057"/>
    </source>
</evidence>
<organism evidence="16 17">
    <name type="scientific">Nesidiocoris tenuis</name>
    <dbReference type="NCBI Taxonomy" id="355587"/>
    <lineage>
        <taxon>Eukaryota</taxon>
        <taxon>Metazoa</taxon>
        <taxon>Ecdysozoa</taxon>
        <taxon>Arthropoda</taxon>
        <taxon>Hexapoda</taxon>
        <taxon>Insecta</taxon>
        <taxon>Pterygota</taxon>
        <taxon>Neoptera</taxon>
        <taxon>Paraneoptera</taxon>
        <taxon>Hemiptera</taxon>
        <taxon>Heteroptera</taxon>
        <taxon>Panheteroptera</taxon>
        <taxon>Cimicomorpha</taxon>
        <taxon>Miridae</taxon>
        <taxon>Dicyphina</taxon>
        <taxon>Nesidiocoris</taxon>
    </lineage>
</organism>
<dbReference type="CDD" id="cd00192">
    <property type="entry name" value="PTKc"/>
    <property type="match status" value="1"/>
</dbReference>
<evidence type="ECO:0000259" key="14">
    <source>
        <dbReference type="PROSITE" id="PS50011"/>
    </source>
</evidence>
<protein>
    <recommendedName>
        <fullName evidence="12">Tyrosine-protein kinase</fullName>
        <ecNumber evidence="12">2.7.10.2</ecNumber>
    </recommendedName>
</protein>
<keyword evidence="3" id="KW-0677">Repeat</keyword>
<dbReference type="SUPFAM" id="SSF55550">
    <property type="entry name" value="SH2 domain"/>
    <property type="match status" value="1"/>
</dbReference>
<dbReference type="InterPro" id="IPR016251">
    <property type="entry name" value="Tyr_kinase_non-rcpt_Jak/Tyk2"/>
</dbReference>
<dbReference type="InterPro" id="IPR008266">
    <property type="entry name" value="Tyr_kinase_AS"/>
</dbReference>
<dbReference type="SUPFAM" id="SSF56112">
    <property type="entry name" value="Protein kinase-like (PK-like)"/>
    <property type="match status" value="2"/>
</dbReference>
<keyword evidence="4 11" id="KW-0547">Nucleotide-binding</keyword>
<dbReference type="Proteomes" id="UP001307889">
    <property type="component" value="Chromosome 2"/>
</dbReference>
<feature type="domain" description="Protein kinase" evidence="14">
    <location>
        <begin position="838"/>
        <end position="1102"/>
    </location>
</feature>
<feature type="domain" description="FERM" evidence="15">
    <location>
        <begin position="8"/>
        <end position="303"/>
    </location>
</feature>
<feature type="binding site" evidence="11">
    <location>
        <position position="873"/>
    </location>
    <ligand>
        <name>ATP</name>
        <dbReference type="ChEBI" id="CHEBI:30616"/>
    </ligand>
</feature>
<dbReference type="SMART" id="SM00219">
    <property type="entry name" value="TyrKc"/>
    <property type="match status" value="2"/>
</dbReference>
<evidence type="ECO:0000256" key="10">
    <source>
        <dbReference type="PROSITE-ProRule" id="PRU00191"/>
    </source>
</evidence>
<sequence length="1107" mass="126259">MSASKTGKLVKITAVDKKLDLVVTDQTLVEDGLVSVCKQLRVKPLCRHLFGLRCDGAQWVPLGCKIADFADRDLELRIRFRTPSVETLVDADLSAFDFYFFQVREDVINDRVADISYEKHKEELMGLSVSDMYRVKIEKGLTRDNLLNDYKRYIPKEVLKHHKFFVKKPLMDSLILVESYGNHDILKIKRSYLEQFEAMAPNYMSETYDAQIDEGGTVRVATIQVNVCHKDFPGIQYLHKGKKEWMHMCAIDDLCCISLNSNGTAEISRKTGIPVYLSMKSIHSMISFISTVEGYYRLSVKWTFNICKDLITPSLVKLRNLKCHGPVGGKFSYSKLEQKRNNKTGCFIIRECDMFYDTYYIDVCVGDEHVKSFKIEKRGEIYEFREDFGLSEEQKRVFDSIPSLISNYKSPNCKIPLLECIPPSEYDDSILLLCKRNVYLPAPKDHFERLFSEDKVHSPVCIQLKHLQVFSGKCFPGRSGCTEIHKCIWKPDNVSSKFDVALKVLKPKFEKTHQQEFLDLAGKWGALKSSAIVRLIGVVLSSSVALVFEYFPLGPLDSYLHQNKNIIEEIDLVEAATYIANALWHMESEGIVHGYLRCHKVLVTAHTESTFNVKVADPGIHTVFREIDYHWIPPEHHRNPMEVRNNTSADVYALGTTLWQLFSKGKEPYVPENTEQFYAQGKMLAKPKNCSYEIYKLMQECWNRDEDQRKRPQAAMRDLNQLLYQVHNSRRSHSYTSAKVNDKKCSLDTLNDISSANLDCHSIGLSGTSAITGSTYLDDSHIEAGFSNPSYPIPPDLIDGSSSDMSSFLYNLHCSSADGSTSMTSVFEWNEDLGMRNVVLQGKIGQGCYGEVYKAIAESTSSTSEFQQVAVKKITHRSSSCMADFEREIAIMKGLKHPNVVEMKGVLQDPEVVLIMEYVPHGSLKSYLSINKDWLLPEDHFLKYALDVAKGMEYLGKKNIVHRDLAARNVLVANEHSVKISDFGLAQVMESSNYYVLKTNRDLPIRWYAPESLCDGKFSTASDVWSYGVLLYEIFSFGADPILEACCSDTKSLYNLLKSNVRLPQPVKCPNEVYVFLMMECWKTDHRERPSFSQIVDVIESLRRAQR</sequence>
<dbReference type="PANTHER" id="PTHR45807">
    <property type="entry name" value="TYROSINE-PROTEIN KINASE HOPSCOTCH"/>
    <property type="match status" value="1"/>
</dbReference>
<dbReference type="InterPro" id="IPR019748">
    <property type="entry name" value="FERM_central"/>
</dbReference>
<evidence type="ECO:0000256" key="4">
    <source>
        <dbReference type="ARBA" id="ARBA00022741"/>
    </source>
</evidence>
<feature type="domain" description="SH2" evidence="13">
    <location>
        <begin position="322"/>
        <end position="409"/>
    </location>
</feature>
<keyword evidence="2 12" id="KW-0808">Transferase</keyword>
<dbReference type="PROSITE" id="PS00107">
    <property type="entry name" value="PROTEIN_KINASE_ATP"/>
    <property type="match status" value="1"/>
</dbReference>
<keyword evidence="6 11" id="KW-0067">ATP-binding</keyword>
<dbReference type="EC" id="2.7.10.2" evidence="12"/>
<dbReference type="PROSITE" id="PS50057">
    <property type="entry name" value="FERM_3"/>
    <property type="match status" value="1"/>
</dbReference>
<dbReference type="InterPro" id="IPR000980">
    <property type="entry name" value="SH2"/>
</dbReference>
<keyword evidence="17" id="KW-1185">Reference proteome</keyword>
<evidence type="ECO:0000256" key="7">
    <source>
        <dbReference type="ARBA" id="ARBA00022999"/>
    </source>
</evidence>
<comment type="catalytic activity">
    <reaction evidence="9 12">
        <text>L-tyrosyl-[protein] + ATP = O-phospho-L-tyrosyl-[protein] + ADP + H(+)</text>
        <dbReference type="Rhea" id="RHEA:10596"/>
        <dbReference type="Rhea" id="RHEA-COMP:10136"/>
        <dbReference type="Rhea" id="RHEA-COMP:20101"/>
        <dbReference type="ChEBI" id="CHEBI:15378"/>
        <dbReference type="ChEBI" id="CHEBI:30616"/>
        <dbReference type="ChEBI" id="CHEBI:46858"/>
        <dbReference type="ChEBI" id="CHEBI:61978"/>
        <dbReference type="ChEBI" id="CHEBI:456216"/>
        <dbReference type="EC" id="2.7.10.2"/>
    </reaction>
</comment>